<name>A0A8X6IA14_NEPPI</name>
<dbReference type="Proteomes" id="UP000887013">
    <property type="component" value="Unassembled WGS sequence"/>
</dbReference>
<dbReference type="AlphaFoldDB" id="A0A8X6IA14"/>
<evidence type="ECO:0000313" key="1">
    <source>
        <dbReference type="EMBL" id="GFS34179.1"/>
    </source>
</evidence>
<proteinExistence type="predicted"/>
<organism evidence="1 2">
    <name type="scientific">Nephila pilipes</name>
    <name type="common">Giant wood spider</name>
    <name type="synonym">Nephila maculata</name>
    <dbReference type="NCBI Taxonomy" id="299642"/>
    <lineage>
        <taxon>Eukaryota</taxon>
        <taxon>Metazoa</taxon>
        <taxon>Ecdysozoa</taxon>
        <taxon>Arthropoda</taxon>
        <taxon>Chelicerata</taxon>
        <taxon>Arachnida</taxon>
        <taxon>Araneae</taxon>
        <taxon>Araneomorphae</taxon>
        <taxon>Entelegynae</taxon>
        <taxon>Araneoidea</taxon>
        <taxon>Nephilidae</taxon>
        <taxon>Nephila</taxon>
    </lineage>
</organism>
<reference evidence="1" key="1">
    <citation type="submission" date="2020-08" db="EMBL/GenBank/DDBJ databases">
        <title>Multicomponent nature underlies the extraordinary mechanical properties of spider dragline silk.</title>
        <authorList>
            <person name="Kono N."/>
            <person name="Nakamura H."/>
            <person name="Mori M."/>
            <person name="Yoshida Y."/>
            <person name="Ohtoshi R."/>
            <person name="Malay A.D."/>
            <person name="Moran D.A.P."/>
            <person name="Tomita M."/>
            <person name="Numata K."/>
            <person name="Arakawa K."/>
        </authorList>
    </citation>
    <scope>NUCLEOTIDE SEQUENCE</scope>
</reference>
<comment type="caution">
    <text evidence="1">The sequence shown here is derived from an EMBL/GenBank/DDBJ whole genome shotgun (WGS) entry which is preliminary data.</text>
</comment>
<gene>
    <name evidence="1" type="ORF">NPIL_218461</name>
</gene>
<protein>
    <submittedName>
        <fullName evidence="1">Uncharacterized protein</fullName>
    </submittedName>
</protein>
<sequence length="145" mass="16054">MQVKDNDKHTRASGKSRQCHLGNQDGVHCFVWFRHLLVADASDYLVRRVLAFGQSAWGGKETLTLSVGRVSNYIKNCISACCTAYTSVDSIQHAIDSNLGIFTCFKGATLDFAQTSTTFTPFEVTDLRNMEVAYASLQISTKMCI</sequence>
<accession>A0A8X6IA14</accession>
<keyword evidence="2" id="KW-1185">Reference proteome</keyword>
<evidence type="ECO:0000313" key="2">
    <source>
        <dbReference type="Proteomes" id="UP000887013"/>
    </source>
</evidence>
<dbReference type="EMBL" id="BMAW01042444">
    <property type="protein sequence ID" value="GFS34179.1"/>
    <property type="molecule type" value="Genomic_DNA"/>
</dbReference>